<protein>
    <recommendedName>
        <fullName evidence="9">BHLH domain-containing protein</fullName>
    </recommendedName>
</protein>
<dbReference type="CDD" id="cd11406">
    <property type="entry name" value="bHLHzip_Max"/>
    <property type="match status" value="1"/>
</dbReference>
<dbReference type="SMART" id="SM00353">
    <property type="entry name" value="HLH"/>
    <property type="match status" value="1"/>
</dbReference>
<dbReference type="InterPro" id="IPR036638">
    <property type="entry name" value="HLH_DNA-bd_sf"/>
</dbReference>
<sequence length="232" mass="26737">MFSKPEEMYMYNALRKSENNENCRKRRHSEFSDDDESSPKSQSPSIDDDRRAHHNELERKRRDHIKDHFMILKDSIPLLDGEKSSRALILKRAVEYITTMQSRLDENQKNIEELRKRNELLEEKLKDCTQSVSPPMHSFIANTPQITLSPVSFPMTQIPTAPILLANSSASVLSQINPVQLNNLIASSQEAIMALTQTLVGKVEPIRQEVFPTTTQILNLPYQTDRQMSVRF</sequence>
<dbReference type="GO" id="GO:0090575">
    <property type="term" value="C:RNA polymerase II transcription regulator complex"/>
    <property type="evidence" value="ECO:0007669"/>
    <property type="project" value="TreeGrafter"/>
</dbReference>
<proteinExistence type="inferred from homology"/>
<evidence type="ECO:0000313" key="11">
    <source>
        <dbReference type="Proteomes" id="UP000494206"/>
    </source>
</evidence>
<reference evidence="10 11" key="1">
    <citation type="submission" date="2020-04" db="EMBL/GenBank/DDBJ databases">
        <authorList>
            <person name="Laetsch R D."/>
            <person name="Stevens L."/>
            <person name="Kumar S."/>
            <person name="Blaxter L. M."/>
        </authorList>
    </citation>
    <scope>NUCLEOTIDE SEQUENCE [LARGE SCALE GENOMIC DNA]</scope>
</reference>
<keyword evidence="6" id="KW-0539">Nucleus</keyword>
<feature type="coiled-coil region" evidence="7">
    <location>
        <begin position="97"/>
        <end position="131"/>
    </location>
</feature>
<dbReference type="SUPFAM" id="SSF47459">
    <property type="entry name" value="HLH, helix-loop-helix DNA-binding domain"/>
    <property type="match status" value="1"/>
</dbReference>
<dbReference type="GO" id="GO:0003677">
    <property type="term" value="F:DNA binding"/>
    <property type="evidence" value="ECO:0007669"/>
    <property type="project" value="UniProtKB-KW"/>
</dbReference>
<evidence type="ECO:0000313" key="10">
    <source>
        <dbReference type="EMBL" id="CAB3400773.1"/>
    </source>
</evidence>
<dbReference type="InterPro" id="IPR011598">
    <property type="entry name" value="bHLH_dom"/>
</dbReference>
<evidence type="ECO:0000256" key="2">
    <source>
        <dbReference type="ARBA" id="ARBA00023015"/>
    </source>
</evidence>
<name>A0A8S1EEY5_9PELO</name>
<dbReference type="Pfam" id="PF00010">
    <property type="entry name" value="HLH"/>
    <property type="match status" value="1"/>
</dbReference>
<evidence type="ECO:0000256" key="1">
    <source>
        <dbReference type="ARBA" id="ARBA00007628"/>
    </source>
</evidence>
<dbReference type="AlphaFoldDB" id="A0A8S1EEY5"/>
<evidence type="ECO:0000256" key="6">
    <source>
        <dbReference type="ARBA" id="ARBA00023242"/>
    </source>
</evidence>
<evidence type="ECO:0000256" key="3">
    <source>
        <dbReference type="ARBA" id="ARBA00023125"/>
    </source>
</evidence>
<evidence type="ECO:0000256" key="7">
    <source>
        <dbReference type="SAM" id="Coils"/>
    </source>
</evidence>
<accession>A0A8S1EEY5</accession>
<dbReference type="Gene3D" id="4.10.280.10">
    <property type="entry name" value="Helix-loop-helix DNA-binding domain"/>
    <property type="match status" value="1"/>
</dbReference>
<gene>
    <name evidence="10" type="ORF">CBOVIS_LOCUS3636</name>
</gene>
<dbReference type="Proteomes" id="UP000494206">
    <property type="component" value="Unassembled WGS sequence"/>
</dbReference>
<dbReference type="EMBL" id="CADEPM010000002">
    <property type="protein sequence ID" value="CAB3400773.1"/>
    <property type="molecule type" value="Genomic_DNA"/>
</dbReference>
<keyword evidence="7" id="KW-0175">Coiled coil</keyword>
<evidence type="ECO:0000259" key="9">
    <source>
        <dbReference type="PROSITE" id="PS50888"/>
    </source>
</evidence>
<dbReference type="GO" id="GO:0003700">
    <property type="term" value="F:DNA-binding transcription factor activity"/>
    <property type="evidence" value="ECO:0007669"/>
    <property type="project" value="TreeGrafter"/>
</dbReference>
<feature type="region of interest" description="Disordered" evidence="8">
    <location>
        <begin position="13"/>
        <end position="52"/>
    </location>
</feature>
<dbReference type="FunFam" id="4.10.280.10:FF:000019">
    <property type="entry name" value="Myc proto-oncogene protein"/>
    <property type="match status" value="1"/>
</dbReference>
<evidence type="ECO:0000256" key="8">
    <source>
        <dbReference type="SAM" id="MobiDB-lite"/>
    </source>
</evidence>
<evidence type="ECO:0000256" key="4">
    <source>
        <dbReference type="ARBA" id="ARBA00023159"/>
    </source>
</evidence>
<keyword evidence="11" id="KW-1185">Reference proteome</keyword>
<dbReference type="PANTHER" id="PTHR10328">
    <property type="entry name" value="PROTEIN MAX MYC-ASSOCIATED FACTOR X"/>
    <property type="match status" value="1"/>
</dbReference>
<dbReference type="OrthoDB" id="8964853at2759"/>
<keyword evidence="2" id="KW-0805">Transcription regulation</keyword>
<comment type="caution">
    <text evidence="10">The sequence shown here is derived from an EMBL/GenBank/DDBJ whole genome shotgun (WGS) entry which is preliminary data.</text>
</comment>
<dbReference type="PANTHER" id="PTHR10328:SF3">
    <property type="entry name" value="PROTEIN MAX"/>
    <property type="match status" value="1"/>
</dbReference>
<organism evidence="10 11">
    <name type="scientific">Caenorhabditis bovis</name>
    <dbReference type="NCBI Taxonomy" id="2654633"/>
    <lineage>
        <taxon>Eukaryota</taxon>
        <taxon>Metazoa</taxon>
        <taxon>Ecdysozoa</taxon>
        <taxon>Nematoda</taxon>
        <taxon>Chromadorea</taxon>
        <taxon>Rhabditida</taxon>
        <taxon>Rhabditina</taxon>
        <taxon>Rhabditomorpha</taxon>
        <taxon>Rhabditoidea</taxon>
        <taxon>Rhabditidae</taxon>
        <taxon>Peloderinae</taxon>
        <taxon>Caenorhabditis</taxon>
    </lineage>
</organism>
<dbReference type="GO" id="GO:0046983">
    <property type="term" value="F:protein dimerization activity"/>
    <property type="evidence" value="ECO:0007669"/>
    <property type="project" value="InterPro"/>
</dbReference>
<keyword evidence="5" id="KW-0804">Transcription</keyword>
<keyword evidence="4" id="KW-0010">Activator</keyword>
<dbReference type="PROSITE" id="PS50888">
    <property type="entry name" value="BHLH"/>
    <property type="match status" value="1"/>
</dbReference>
<keyword evidence="3" id="KW-0238">DNA-binding</keyword>
<evidence type="ECO:0000256" key="5">
    <source>
        <dbReference type="ARBA" id="ARBA00023163"/>
    </source>
</evidence>
<dbReference type="GO" id="GO:0045944">
    <property type="term" value="P:positive regulation of transcription by RNA polymerase II"/>
    <property type="evidence" value="ECO:0007669"/>
    <property type="project" value="TreeGrafter"/>
</dbReference>
<feature type="domain" description="BHLH" evidence="9">
    <location>
        <begin position="49"/>
        <end position="100"/>
    </location>
</feature>
<comment type="similarity">
    <text evidence="1">Belongs to the MAX family.</text>
</comment>